<comment type="caution">
    <text evidence="5">The sequence shown here is derived from an EMBL/GenBank/DDBJ whole genome shotgun (WGS) entry which is preliminary data.</text>
</comment>
<evidence type="ECO:0000313" key="5">
    <source>
        <dbReference type="EMBL" id="KAK7040867.1"/>
    </source>
</evidence>
<dbReference type="GO" id="GO:0006696">
    <property type="term" value="P:ergosterol biosynthetic process"/>
    <property type="evidence" value="ECO:0007669"/>
    <property type="project" value="TreeGrafter"/>
</dbReference>
<dbReference type="InterPro" id="IPR025714">
    <property type="entry name" value="Methyltranfer_dom"/>
</dbReference>
<dbReference type="Gene3D" id="3.40.50.150">
    <property type="entry name" value="Vaccinia Virus protein VP39"/>
    <property type="match status" value="1"/>
</dbReference>
<dbReference type="EMBL" id="JAYKXP010000035">
    <property type="protein sequence ID" value="KAK7040867.1"/>
    <property type="molecule type" value="Genomic_DNA"/>
</dbReference>
<evidence type="ECO:0000259" key="4">
    <source>
        <dbReference type="PROSITE" id="PS51685"/>
    </source>
</evidence>
<organism evidence="5 6">
    <name type="scientific">Paramarasmius palmivorus</name>
    <dbReference type="NCBI Taxonomy" id="297713"/>
    <lineage>
        <taxon>Eukaryota</taxon>
        <taxon>Fungi</taxon>
        <taxon>Dikarya</taxon>
        <taxon>Basidiomycota</taxon>
        <taxon>Agaricomycotina</taxon>
        <taxon>Agaricomycetes</taxon>
        <taxon>Agaricomycetidae</taxon>
        <taxon>Agaricales</taxon>
        <taxon>Marasmiineae</taxon>
        <taxon>Marasmiaceae</taxon>
        <taxon>Paramarasmius</taxon>
    </lineage>
</organism>
<dbReference type="GO" id="GO:0005783">
    <property type="term" value="C:endoplasmic reticulum"/>
    <property type="evidence" value="ECO:0007669"/>
    <property type="project" value="TreeGrafter"/>
</dbReference>
<feature type="domain" description="SAM-dependent methyltransferase Erg6/SMT-type" evidence="4">
    <location>
        <begin position="84"/>
        <end position="381"/>
    </location>
</feature>
<dbReference type="InterPro" id="IPR029063">
    <property type="entry name" value="SAM-dependent_MTases_sf"/>
</dbReference>
<keyword evidence="3 5" id="KW-0489">Methyltransferase</keyword>
<sequence>MVALAHLELPAVSGQLAFDTFFWSAVAVSCLVALYCWLPSGQAEGRVNDRLAKYTKFWRKDLEQDTERDQETRLEEYQDVVNGYYDGATILYEWAWSKKFHFGRFFKGEGFEAALLRHEHYLASQMGIRPGMRVLDVGCGIGDPARCIARFTGATVVGINNNDFQLGRARKYTKEAGLEGQVSFVKGDFMKLVETFGENSFDAVYGIEATCHAPNFEGIYGQIQRVLKPGGVFGVYEWAMTESWDPSIPEHKLCSSGIEFSCGIPEMRPLSKVKEALHNVGFKIEYAADLADNQDEVPWYYPLEGDINKAQTAWDVLMCWRISRSGRLVSHTFMRALEAVRLLPKGTCAVVDSMTVALSALVQGGQQKIFTPMFLAVCRKQ</sequence>
<dbReference type="SUPFAM" id="SSF53335">
    <property type="entry name" value="S-adenosyl-L-methionine-dependent methyltransferases"/>
    <property type="match status" value="1"/>
</dbReference>
<keyword evidence="3" id="KW-0949">S-adenosyl-L-methionine</keyword>
<proteinExistence type="inferred from homology"/>
<dbReference type="InterPro" id="IPR030384">
    <property type="entry name" value="MeTrfase_SMT"/>
</dbReference>
<keyword evidence="1 3" id="KW-0808">Transferase</keyword>
<dbReference type="Proteomes" id="UP001383192">
    <property type="component" value="Unassembled WGS sequence"/>
</dbReference>
<dbReference type="AlphaFoldDB" id="A0AAW0CNH8"/>
<dbReference type="Pfam" id="PF08498">
    <property type="entry name" value="Sterol_MT_C"/>
    <property type="match status" value="1"/>
</dbReference>
<evidence type="ECO:0000256" key="3">
    <source>
        <dbReference type="PROSITE-ProRule" id="PRU01022"/>
    </source>
</evidence>
<dbReference type="Pfam" id="PF13847">
    <property type="entry name" value="Methyltransf_31"/>
    <property type="match status" value="1"/>
</dbReference>
<dbReference type="InterPro" id="IPR013705">
    <property type="entry name" value="Sterol_MeTrfase_C"/>
</dbReference>
<dbReference type="EC" id="2.1.1.41" evidence="5"/>
<dbReference type="GO" id="GO:0003838">
    <property type="term" value="F:sterol 24-C-methyltransferase activity"/>
    <property type="evidence" value="ECO:0007669"/>
    <property type="project" value="UniProtKB-EC"/>
</dbReference>
<dbReference type="PANTHER" id="PTHR44068:SF1">
    <property type="entry name" value="HYPOTHETICAL LOC100005854"/>
    <property type="match status" value="1"/>
</dbReference>
<dbReference type="CDD" id="cd02440">
    <property type="entry name" value="AdoMet_MTases"/>
    <property type="match status" value="1"/>
</dbReference>
<dbReference type="InterPro" id="IPR050447">
    <property type="entry name" value="Erg6_SMT_methyltransf"/>
</dbReference>
<protein>
    <submittedName>
        <fullName evidence="5">Delta(24)-sterol C-methyltransferase</fullName>
        <ecNumber evidence="5">2.1.1.41</ecNumber>
    </submittedName>
</protein>
<name>A0AAW0CNH8_9AGAR</name>
<dbReference type="PROSITE" id="PS51685">
    <property type="entry name" value="SAM_MT_ERG6_SMT"/>
    <property type="match status" value="1"/>
</dbReference>
<gene>
    <name evidence="5" type="primary">ERG6_2</name>
    <name evidence="5" type="ORF">VNI00_009463</name>
</gene>
<evidence type="ECO:0000313" key="6">
    <source>
        <dbReference type="Proteomes" id="UP001383192"/>
    </source>
</evidence>
<keyword evidence="6" id="KW-1185">Reference proteome</keyword>
<dbReference type="GO" id="GO:0032259">
    <property type="term" value="P:methylation"/>
    <property type="evidence" value="ECO:0007669"/>
    <property type="project" value="UniProtKB-KW"/>
</dbReference>
<dbReference type="PANTHER" id="PTHR44068">
    <property type="entry name" value="ZGC:194242"/>
    <property type="match status" value="1"/>
</dbReference>
<reference evidence="5 6" key="1">
    <citation type="submission" date="2024-01" db="EMBL/GenBank/DDBJ databases">
        <title>A draft genome for a cacao thread blight-causing isolate of Paramarasmius palmivorus.</title>
        <authorList>
            <person name="Baruah I.K."/>
            <person name="Bukari Y."/>
            <person name="Amoako-Attah I."/>
            <person name="Meinhardt L.W."/>
            <person name="Bailey B.A."/>
            <person name="Cohen S.P."/>
        </authorList>
    </citation>
    <scope>NUCLEOTIDE SEQUENCE [LARGE SCALE GENOMIC DNA]</scope>
    <source>
        <strain evidence="5 6">GH-12</strain>
    </source>
</reference>
<accession>A0AAW0CNH8</accession>
<evidence type="ECO:0000256" key="1">
    <source>
        <dbReference type="ARBA" id="ARBA00022679"/>
    </source>
</evidence>
<comment type="similarity">
    <text evidence="2 3">Belongs to the class I-like SAM-binding methyltransferase superfamily. Erg6/SMT family.</text>
</comment>
<evidence type="ECO:0000256" key="2">
    <source>
        <dbReference type="ARBA" id="ARBA00038188"/>
    </source>
</evidence>